<evidence type="ECO:0000256" key="1">
    <source>
        <dbReference type="SAM" id="MobiDB-lite"/>
    </source>
</evidence>
<dbReference type="PANTHER" id="PTHR47196:SF1">
    <property type="entry name" value="KELCH DOMAIN-CONTAINING PROTEIN 9"/>
    <property type="match status" value="1"/>
</dbReference>
<feature type="region of interest" description="Disordered" evidence="1">
    <location>
        <begin position="1"/>
        <end position="33"/>
    </location>
</feature>
<sequence length="373" mass="41161">MAYSNRRASHDDGSNTTTYPTKQRTNSIDSGVANNKIDTSRRLSVDTSSACHVQATVIAHGPPVAFFGSCVIDDIFYIHGGVKTRGDHAPSNRMFKFQNNTWTEITTEDSPALSYHQCIVMEHGQYIITIGGWDGSKRKSDVYVFDVANTTWHQTHAAGFPSGGGLNNHAVIPFKSHDAGILVIGRDGSLRTQRKHGDAYCLRGDPAKHTFRWEHYPIGVDSRSGHSLIGHSSSLYIIGGRADHLIQQYTGVPVENQYICNNLYSELKEMIKSNVISPMKKLPSTRKDHTSIACGSDLAIVYGGETFDGKLREPSNEMFVVTLDTHQHWYNLGQIEFGRQGHAMISLGDQLIVHGGLGKNGVCDETFAIDLIR</sequence>
<dbReference type="GO" id="GO:0030332">
    <property type="term" value="F:cyclin binding"/>
    <property type="evidence" value="ECO:0007669"/>
    <property type="project" value="TreeGrafter"/>
</dbReference>
<dbReference type="OrthoDB" id="10251809at2759"/>
<dbReference type="SUPFAM" id="SSF50965">
    <property type="entry name" value="Galactose oxidase, central domain"/>
    <property type="match status" value="1"/>
</dbReference>
<evidence type="ECO:0000313" key="2">
    <source>
        <dbReference type="EMBL" id="CAF0970095.1"/>
    </source>
</evidence>
<dbReference type="Gene3D" id="2.120.10.80">
    <property type="entry name" value="Kelch-type beta propeller"/>
    <property type="match status" value="2"/>
</dbReference>
<dbReference type="Pfam" id="PF24681">
    <property type="entry name" value="Kelch_KLHDC2_KLHL20_DRC7"/>
    <property type="match status" value="1"/>
</dbReference>
<reference evidence="2" key="1">
    <citation type="submission" date="2021-02" db="EMBL/GenBank/DDBJ databases">
        <authorList>
            <person name="Nowell W R."/>
        </authorList>
    </citation>
    <scope>NUCLEOTIDE SEQUENCE</scope>
</reference>
<name>A0A814EJF8_9BILA</name>
<dbReference type="InterPro" id="IPR011043">
    <property type="entry name" value="Gal_Oxase/kelch_b-propeller"/>
</dbReference>
<dbReference type="InterPro" id="IPR042941">
    <property type="entry name" value="KLDC9"/>
</dbReference>
<dbReference type="EMBL" id="CAJNON010000103">
    <property type="protein sequence ID" value="CAF0970095.1"/>
    <property type="molecule type" value="Genomic_DNA"/>
</dbReference>
<proteinExistence type="predicted"/>
<feature type="compositionally biased region" description="Polar residues" evidence="1">
    <location>
        <begin position="14"/>
        <end position="33"/>
    </location>
</feature>
<dbReference type="InterPro" id="IPR015915">
    <property type="entry name" value="Kelch-typ_b-propeller"/>
</dbReference>
<protein>
    <submittedName>
        <fullName evidence="2">Uncharacterized protein</fullName>
    </submittedName>
</protein>
<evidence type="ECO:0000313" key="3">
    <source>
        <dbReference type="Proteomes" id="UP000663891"/>
    </source>
</evidence>
<dbReference type="AlphaFoldDB" id="A0A814EJF8"/>
<organism evidence="2 3">
    <name type="scientific">Adineta steineri</name>
    <dbReference type="NCBI Taxonomy" id="433720"/>
    <lineage>
        <taxon>Eukaryota</taxon>
        <taxon>Metazoa</taxon>
        <taxon>Spiralia</taxon>
        <taxon>Gnathifera</taxon>
        <taxon>Rotifera</taxon>
        <taxon>Eurotatoria</taxon>
        <taxon>Bdelloidea</taxon>
        <taxon>Adinetida</taxon>
        <taxon>Adinetidae</taxon>
        <taxon>Adineta</taxon>
    </lineage>
</organism>
<dbReference type="Proteomes" id="UP000663891">
    <property type="component" value="Unassembled WGS sequence"/>
</dbReference>
<accession>A0A814EJF8</accession>
<dbReference type="SUPFAM" id="SSF117281">
    <property type="entry name" value="Kelch motif"/>
    <property type="match status" value="1"/>
</dbReference>
<gene>
    <name evidence="2" type="ORF">VCS650_LOCUS13086</name>
</gene>
<comment type="caution">
    <text evidence="2">The sequence shown here is derived from an EMBL/GenBank/DDBJ whole genome shotgun (WGS) entry which is preliminary data.</text>
</comment>
<dbReference type="PANTHER" id="PTHR47196">
    <property type="entry name" value="KELCH DOMAIN-CONTAINING PROTEIN 9"/>
    <property type="match status" value="1"/>
</dbReference>